<keyword evidence="16" id="KW-0175">Coiled coil</keyword>
<dbReference type="GO" id="GO:0006457">
    <property type="term" value="P:protein folding"/>
    <property type="evidence" value="ECO:0007669"/>
    <property type="project" value="InterPro"/>
</dbReference>
<evidence type="ECO:0000313" key="19">
    <source>
        <dbReference type="Proteomes" id="UP000275394"/>
    </source>
</evidence>
<keyword evidence="11" id="KW-0472">Membrane</keyword>
<dbReference type="Proteomes" id="UP000275394">
    <property type="component" value="Unassembled WGS sequence"/>
</dbReference>
<protein>
    <recommendedName>
        <fullName evidence="4">Lipase chaperone</fullName>
    </recommendedName>
    <alternativeName>
        <fullName evidence="15">Lipase foldase</fullName>
    </alternativeName>
    <alternativeName>
        <fullName evidence="13">Lipase helper protein</fullName>
    </alternativeName>
    <alternativeName>
        <fullName evidence="14">Lipase modulator</fullName>
    </alternativeName>
</protein>
<evidence type="ECO:0000313" key="18">
    <source>
        <dbReference type="EMBL" id="ROS02017.1"/>
    </source>
</evidence>
<dbReference type="GO" id="GO:0051082">
    <property type="term" value="F:unfolded protein binding"/>
    <property type="evidence" value="ECO:0007669"/>
    <property type="project" value="InterPro"/>
</dbReference>
<evidence type="ECO:0000256" key="17">
    <source>
        <dbReference type="SAM" id="MobiDB-lite"/>
    </source>
</evidence>
<reference evidence="18 19" key="1">
    <citation type="submission" date="2018-11" db="EMBL/GenBank/DDBJ databases">
        <title>Genomic Encyclopedia of Type Strains, Phase IV (KMG-IV): sequencing the most valuable type-strain genomes for metagenomic binning, comparative biology and taxonomic classification.</title>
        <authorList>
            <person name="Goeker M."/>
        </authorList>
    </citation>
    <scope>NUCLEOTIDE SEQUENCE [LARGE SCALE GENOMIC DNA]</scope>
    <source>
        <strain evidence="18 19">DSM 100316</strain>
    </source>
</reference>
<proteinExistence type="inferred from homology"/>
<comment type="subcellular location">
    <subcellularLocation>
        <location evidence="2">Cell inner membrane</location>
        <topology evidence="2">Single-pass membrane protein</topology>
        <orientation evidence="2">Periplasmic side</orientation>
    </subcellularLocation>
</comment>
<evidence type="ECO:0000256" key="14">
    <source>
        <dbReference type="ARBA" id="ARBA00031542"/>
    </source>
</evidence>
<keyword evidence="8" id="KW-0442">Lipid degradation</keyword>
<keyword evidence="19" id="KW-1185">Reference proteome</keyword>
<keyword evidence="12" id="KW-0143">Chaperone</keyword>
<name>A0A3N2DQG2_9GAMM</name>
<dbReference type="InterPro" id="IPR004961">
    <property type="entry name" value="Lipase_chaperone"/>
</dbReference>
<evidence type="ECO:0000256" key="4">
    <source>
        <dbReference type="ARBA" id="ARBA00019692"/>
    </source>
</evidence>
<feature type="coiled-coil region" evidence="16">
    <location>
        <begin position="270"/>
        <end position="307"/>
    </location>
</feature>
<evidence type="ECO:0000256" key="8">
    <source>
        <dbReference type="ARBA" id="ARBA00022963"/>
    </source>
</evidence>
<evidence type="ECO:0000256" key="6">
    <source>
        <dbReference type="ARBA" id="ARBA00022519"/>
    </source>
</evidence>
<evidence type="ECO:0000256" key="15">
    <source>
        <dbReference type="ARBA" id="ARBA00033028"/>
    </source>
</evidence>
<evidence type="ECO:0000256" key="7">
    <source>
        <dbReference type="ARBA" id="ARBA00022692"/>
    </source>
</evidence>
<feature type="compositionally biased region" description="Polar residues" evidence="17">
    <location>
        <begin position="38"/>
        <end position="58"/>
    </location>
</feature>
<dbReference type="GO" id="GO:0016042">
    <property type="term" value="P:lipid catabolic process"/>
    <property type="evidence" value="ECO:0007669"/>
    <property type="project" value="UniProtKB-KW"/>
</dbReference>
<dbReference type="Pfam" id="PF03280">
    <property type="entry name" value="Lipase_chap"/>
    <property type="match status" value="1"/>
</dbReference>
<evidence type="ECO:0000256" key="9">
    <source>
        <dbReference type="ARBA" id="ARBA00022989"/>
    </source>
</evidence>
<comment type="caution">
    <text evidence="18">The sequence shown here is derived from an EMBL/GenBank/DDBJ whole genome shotgun (WGS) entry which is preliminary data.</text>
</comment>
<keyword evidence="5" id="KW-1003">Cell membrane</keyword>
<keyword evidence="7" id="KW-0812">Transmembrane</keyword>
<keyword evidence="6" id="KW-0997">Cell inner membrane</keyword>
<evidence type="ECO:0000256" key="10">
    <source>
        <dbReference type="ARBA" id="ARBA00023098"/>
    </source>
</evidence>
<comment type="function">
    <text evidence="1">May be involved in the folding of the extracellular lipase during its passage through the periplasm.</text>
</comment>
<keyword evidence="9" id="KW-1133">Transmembrane helix</keyword>
<comment type="similarity">
    <text evidence="3">Belongs to the lipase chaperone family.</text>
</comment>
<evidence type="ECO:0000256" key="1">
    <source>
        <dbReference type="ARBA" id="ARBA00003280"/>
    </source>
</evidence>
<organism evidence="18 19">
    <name type="scientific">Sinobacterium caligoides</name>
    <dbReference type="NCBI Taxonomy" id="933926"/>
    <lineage>
        <taxon>Bacteria</taxon>
        <taxon>Pseudomonadati</taxon>
        <taxon>Pseudomonadota</taxon>
        <taxon>Gammaproteobacteria</taxon>
        <taxon>Cellvibrionales</taxon>
        <taxon>Spongiibacteraceae</taxon>
        <taxon>Sinobacterium</taxon>
    </lineage>
</organism>
<accession>A0A3N2DQG2</accession>
<evidence type="ECO:0000256" key="3">
    <source>
        <dbReference type="ARBA" id="ARBA00010358"/>
    </source>
</evidence>
<keyword evidence="10" id="KW-0443">Lipid metabolism</keyword>
<dbReference type="AlphaFoldDB" id="A0A3N2DQG2"/>
<evidence type="ECO:0000256" key="12">
    <source>
        <dbReference type="ARBA" id="ARBA00023186"/>
    </source>
</evidence>
<dbReference type="SUPFAM" id="SSF158855">
    <property type="entry name" value="Lipase chaperone-like"/>
    <property type="match status" value="1"/>
</dbReference>
<gene>
    <name evidence="18" type="ORF">EDC56_2466</name>
</gene>
<dbReference type="GO" id="GO:0005886">
    <property type="term" value="C:plasma membrane"/>
    <property type="evidence" value="ECO:0007669"/>
    <property type="project" value="UniProtKB-SubCell"/>
</dbReference>
<dbReference type="OrthoDB" id="7025807at2"/>
<evidence type="ECO:0000256" key="11">
    <source>
        <dbReference type="ARBA" id="ARBA00023136"/>
    </source>
</evidence>
<feature type="region of interest" description="Disordered" evidence="17">
    <location>
        <begin position="33"/>
        <end position="64"/>
    </location>
</feature>
<dbReference type="EMBL" id="RKHR01000004">
    <property type="protein sequence ID" value="ROS02017.1"/>
    <property type="molecule type" value="Genomic_DNA"/>
</dbReference>
<evidence type="ECO:0000256" key="5">
    <source>
        <dbReference type="ARBA" id="ARBA00022475"/>
    </source>
</evidence>
<evidence type="ECO:0000256" key="16">
    <source>
        <dbReference type="SAM" id="Coils"/>
    </source>
</evidence>
<dbReference type="RefSeq" id="WP_123712756.1">
    <property type="nucleotide sequence ID" value="NZ_RKHR01000004.1"/>
</dbReference>
<sequence>MARPVTLAVTCLGLAVAGYLLLEAVPVPPSVTATPAVQQPTTLRAPQATEQTTQQRPMKTTAPDAGPANIILPKAIAGLDIDGNILLDSEGRIVVEQQLRDLFEFFLSLQGDWSLEEIQQYFPLVLAQQGLDPATLVQAEQLFQHYIDYKTALSDLASQTLDPWQLLQARQQIQLQYFQPEQASALFADENNYMAYSLNKYYQQDLDENYRQTMIDDDRQQLSEQDRRSIDRYQQSQQQLSELKALQQLNTTERQQARIELVGEVATGRLEQLDQQRLQWRNKIEQLQQHQQQLDNIAGLAEQDRQQQRDDYIAEHFSDSEQRRLQSWTKINQAAR</sequence>
<evidence type="ECO:0000256" key="2">
    <source>
        <dbReference type="ARBA" id="ARBA00004383"/>
    </source>
</evidence>
<evidence type="ECO:0000256" key="13">
    <source>
        <dbReference type="ARBA" id="ARBA00030948"/>
    </source>
</evidence>